<dbReference type="SUPFAM" id="SSF52540">
    <property type="entry name" value="P-loop containing nucleoside triphosphate hydrolases"/>
    <property type="match status" value="1"/>
</dbReference>
<dbReference type="PROSITE" id="PS00662">
    <property type="entry name" value="T2SP_E"/>
    <property type="match status" value="1"/>
</dbReference>
<organism evidence="5 6">
    <name type="scientific">Cytobacillus spartinae</name>
    <dbReference type="NCBI Taxonomy" id="3299023"/>
    <lineage>
        <taxon>Bacteria</taxon>
        <taxon>Bacillati</taxon>
        <taxon>Bacillota</taxon>
        <taxon>Bacilli</taxon>
        <taxon>Bacillales</taxon>
        <taxon>Bacillaceae</taxon>
        <taxon>Cytobacillus</taxon>
    </lineage>
</organism>
<dbReference type="RefSeq" id="WP_389362631.1">
    <property type="nucleotide sequence ID" value="NZ_JBIACK010000010.1"/>
</dbReference>
<accession>A0ABW6KI18</accession>
<dbReference type="CDD" id="cd01129">
    <property type="entry name" value="PulE-GspE-like"/>
    <property type="match status" value="1"/>
</dbReference>
<feature type="domain" description="Bacterial type II secretion system protein E" evidence="4">
    <location>
        <begin position="204"/>
        <end position="218"/>
    </location>
</feature>
<evidence type="ECO:0000256" key="1">
    <source>
        <dbReference type="ARBA" id="ARBA00006611"/>
    </source>
</evidence>
<comment type="caution">
    <text evidence="5">The sequence shown here is derived from an EMBL/GenBank/DDBJ whole genome shotgun (WGS) entry which is preliminary data.</text>
</comment>
<evidence type="ECO:0000256" key="2">
    <source>
        <dbReference type="ARBA" id="ARBA00022741"/>
    </source>
</evidence>
<dbReference type="PANTHER" id="PTHR30258:SF2">
    <property type="entry name" value="COMG OPERON PROTEIN 1"/>
    <property type="match status" value="1"/>
</dbReference>
<dbReference type="NCBIfam" id="NF041000">
    <property type="entry name" value="ATPase_ComGA"/>
    <property type="match status" value="1"/>
</dbReference>
<keyword evidence="3" id="KW-0067">ATP-binding</keyword>
<gene>
    <name evidence="5" type="primary">comGA</name>
    <name evidence="5" type="ORF">ACFYKX_17975</name>
</gene>
<evidence type="ECO:0000259" key="4">
    <source>
        <dbReference type="PROSITE" id="PS00662"/>
    </source>
</evidence>
<dbReference type="PANTHER" id="PTHR30258">
    <property type="entry name" value="TYPE II SECRETION SYSTEM PROTEIN GSPE-RELATED"/>
    <property type="match status" value="1"/>
</dbReference>
<keyword evidence="6" id="KW-1185">Reference proteome</keyword>
<dbReference type="InterPro" id="IPR001482">
    <property type="entry name" value="T2SS/T4SS_dom"/>
</dbReference>
<dbReference type="Gene3D" id="3.40.50.300">
    <property type="entry name" value="P-loop containing nucleotide triphosphate hydrolases"/>
    <property type="match status" value="1"/>
</dbReference>
<evidence type="ECO:0000313" key="5">
    <source>
        <dbReference type="EMBL" id="MFE8702488.1"/>
    </source>
</evidence>
<keyword evidence="2" id="KW-0547">Nucleotide-binding</keyword>
<sequence>MSKIELLADRIIKDAVKNNASDIHIIPRKDDTLIQLRMANRLVPRLFLPKEECDRLISHFKFTASMDIGERRRPQSGAFTVKVNDFYVGLRLSTLPANQKESLVIRILPQKDQIPFYQISLFPAMTRKLLALLKHAHGLIIFTGPTGSGKTTTLYSLLNETSHLYNRNIITLEDPIEKENDLVLQVQVNEKAGVTYASGLKAILRHDPDIIMVGEIRDSETAKIAVRASLTGHLVLSTMHTRDAKGAIYRLKEFGVNGMEIEQTLVAVTAQRLVELTCPFCGGTCSPYCFTYGRLKRASVFELLTGRALTCAIQQANGMGGELSYHTLKEAIKKGIALGYIQESEFNRWVYEYETTT</sequence>
<evidence type="ECO:0000256" key="3">
    <source>
        <dbReference type="ARBA" id="ARBA00022840"/>
    </source>
</evidence>
<dbReference type="InterPro" id="IPR047667">
    <property type="entry name" value="ATPase_ComGA"/>
</dbReference>
<proteinExistence type="inferred from homology"/>
<evidence type="ECO:0000313" key="6">
    <source>
        <dbReference type="Proteomes" id="UP001601059"/>
    </source>
</evidence>
<name>A0ABW6KI18_9BACI</name>
<dbReference type="InterPro" id="IPR027417">
    <property type="entry name" value="P-loop_NTPase"/>
</dbReference>
<dbReference type="Pfam" id="PF00437">
    <property type="entry name" value="T2SSE"/>
    <property type="match status" value="1"/>
</dbReference>
<reference evidence="5 6" key="1">
    <citation type="submission" date="2024-08" db="EMBL/GenBank/DDBJ databases">
        <title>Two novel Cytobacillus novel species.</title>
        <authorList>
            <person name="Liu G."/>
        </authorList>
    </citation>
    <scope>NUCLEOTIDE SEQUENCE [LARGE SCALE GENOMIC DNA]</scope>
    <source>
        <strain evidence="5 6">FJAT-54145</strain>
    </source>
</reference>
<dbReference type="Gene3D" id="3.30.450.90">
    <property type="match status" value="1"/>
</dbReference>
<comment type="similarity">
    <text evidence="1">Belongs to the GSP E family.</text>
</comment>
<protein>
    <submittedName>
        <fullName evidence="5">Competence type IV pilus ATPase ComGA</fullName>
    </submittedName>
</protein>
<dbReference type="EMBL" id="JBIACK010000010">
    <property type="protein sequence ID" value="MFE8702488.1"/>
    <property type="molecule type" value="Genomic_DNA"/>
</dbReference>
<dbReference type="Proteomes" id="UP001601059">
    <property type="component" value="Unassembled WGS sequence"/>
</dbReference>